<name>A0A8T1BGC7_9STRA</name>
<dbReference type="GO" id="GO:0000077">
    <property type="term" value="P:DNA damage checkpoint signaling"/>
    <property type="evidence" value="ECO:0007669"/>
    <property type="project" value="TreeGrafter"/>
</dbReference>
<feature type="domain" description="DOT1" evidence="12">
    <location>
        <begin position="313"/>
        <end position="378"/>
    </location>
</feature>
<evidence type="ECO:0000256" key="5">
    <source>
        <dbReference type="ARBA" id="ARBA00022679"/>
    </source>
</evidence>
<sequence length="400" mass="43246">MRTSFADAEDKLLVQIAFQFEREGLRITWDYVARRMKTKHPALQLRLRLASLMTTYGKSISGFPPCFLGGLYSRRLLSAPGLPPPPPRVSQRPARPNRVHSSPSAHVQGLSVRQGGHCDRGDHPAVTTAASAAACIVGVFEQSLATGMLMTTPLRASVAQLASRLPQNSKDNKVTVAREQYALQQQGAEDARVHWWLEPQVLRGLVLALVGLQTALGRVSAAPPGKKVMSIVGQEVVVHAGDLRLGGWQVPTVYQTWCILVAKMEGVLGDAAVYCQHSPKLNEVQAAEEVDFIFGSISANDVRQQAGRAYDNAGEVLPPGVSLILAAVGPLDEADVFLDVGAGVGNILAQVALATDVRVCIGVELRSELVSLGQRCMQQQFKHHPQLDKILLKPVDKMQS</sequence>
<evidence type="ECO:0000256" key="1">
    <source>
        <dbReference type="ARBA" id="ARBA00004123"/>
    </source>
</evidence>
<dbReference type="GO" id="GO:0140956">
    <property type="term" value="F:histone H3K79 trimethyltransferase activity"/>
    <property type="evidence" value="ECO:0007669"/>
    <property type="project" value="UniProtKB-EC"/>
</dbReference>
<evidence type="ECO:0000256" key="7">
    <source>
        <dbReference type="ARBA" id="ARBA00022853"/>
    </source>
</evidence>
<comment type="catalytic activity">
    <reaction evidence="10">
        <text>L-lysyl(79)-[histone H3] + 3 S-adenosyl-L-methionine = N(6),N(6),N(6)-trimethyl-L-lysyl(79)-[histone H3] + 3 S-adenosyl-L-homocysteine + 3 H(+)</text>
        <dbReference type="Rhea" id="RHEA:60328"/>
        <dbReference type="Rhea" id="RHEA-COMP:15549"/>
        <dbReference type="Rhea" id="RHEA-COMP:15552"/>
        <dbReference type="ChEBI" id="CHEBI:15378"/>
        <dbReference type="ChEBI" id="CHEBI:29969"/>
        <dbReference type="ChEBI" id="CHEBI:57856"/>
        <dbReference type="ChEBI" id="CHEBI:59789"/>
        <dbReference type="ChEBI" id="CHEBI:61961"/>
        <dbReference type="EC" id="2.1.1.360"/>
    </reaction>
</comment>
<accession>A0A8T1BGC7</accession>
<keyword evidence="5" id="KW-0808">Transferase</keyword>
<dbReference type="EMBL" id="RCMK01001202">
    <property type="protein sequence ID" value="KAG2899431.1"/>
    <property type="molecule type" value="Genomic_DNA"/>
</dbReference>
<reference evidence="13" key="1">
    <citation type="submission" date="2018-10" db="EMBL/GenBank/DDBJ databases">
        <title>Effector identification in a new, highly contiguous assembly of the strawberry crown rot pathogen Phytophthora cactorum.</title>
        <authorList>
            <person name="Armitage A.D."/>
            <person name="Nellist C.F."/>
            <person name="Bates H."/>
            <person name="Vickerstaff R.J."/>
            <person name="Harrison R.J."/>
        </authorList>
    </citation>
    <scope>NUCLEOTIDE SEQUENCE</scope>
    <source>
        <strain evidence="13">4040</strain>
    </source>
</reference>
<evidence type="ECO:0000313" key="13">
    <source>
        <dbReference type="EMBL" id="KAG2899431.1"/>
    </source>
</evidence>
<dbReference type="GO" id="GO:0005634">
    <property type="term" value="C:nucleus"/>
    <property type="evidence" value="ECO:0007669"/>
    <property type="project" value="UniProtKB-SubCell"/>
</dbReference>
<dbReference type="SUPFAM" id="SSF53335">
    <property type="entry name" value="S-adenosyl-L-methionine-dependent methyltransferases"/>
    <property type="match status" value="1"/>
</dbReference>
<evidence type="ECO:0000256" key="10">
    <source>
        <dbReference type="ARBA" id="ARBA00047770"/>
    </source>
</evidence>
<dbReference type="PANTHER" id="PTHR21451:SF0">
    <property type="entry name" value="HISTONE-LYSINE N-METHYLTRANSFERASE, H3 LYSINE-79 SPECIFIC"/>
    <property type="match status" value="1"/>
</dbReference>
<keyword evidence="8" id="KW-0539">Nucleus</keyword>
<dbReference type="InterPro" id="IPR025789">
    <property type="entry name" value="DOT1_dom"/>
</dbReference>
<evidence type="ECO:0000259" key="12">
    <source>
        <dbReference type="Pfam" id="PF08123"/>
    </source>
</evidence>
<evidence type="ECO:0000256" key="2">
    <source>
        <dbReference type="ARBA" id="ARBA00012190"/>
    </source>
</evidence>
<proteinExistence type="predicted"/>
<organism evidence="13 14">
    <name type="scientific">Phytophthora cactorum</name>
    <dbReference type="NCBI Taxonomy" id="29920"/>
    <lineage>
        <taxon>Eukaryota</taxon>
        <taxon>Sar</taxon>
        <taxon>Stramenopiles</taxon>
        <taxon>Oomycota</taxon>
        <taxon>Peronosporomycetes</taxon>
        <taxon>Peronosporales</taxon>
        <taxon>Peronosporaceae</taxon>
        <taxon>Phytophthora</taxon>
    </lineage>
</organism>
<keyword evidence="4" id="KW-0489">Methyltransferase</keyword>
<dbReference type="Gene3D" id="3.40.50.150">
    <property type="entry name" value="Vaccinia Virus protein VP39"/>
    <property type="match status" value="1"/>
</dbReference>
<evidence type="ECO:0000313" key="14">
    <source>
        <dbReference type="Proteomes" id="UP000736787"/>
    </source>
</evidence>
<dbReference type="Proteomes" id="UP000736787">
    <property type="component" value="Unassembled WGS sequence"/>
</dbReference>
<dbReference type="InterPro" id="IPR029063">
    <property type="entry name" value="SAM-dependent_MTases_sf"/>
</dbReference>
<keyword evidence="7" id="KW-0156">Chromatin regulator</keyword>
<dbReference type="PANTHER" id="PTHR21451">
    <property type="entry name" value="HISTONE H3 METHYLTRANSFERASE"/>
    <property type="match status" value="1"/>
</dbReference>
<comment type="caution">
    <text evidence="13">The sequence shown here is derived from an EMBL/GenBank/DDBJ whole genome shotgun (WGS) entry which is preliminary data.</text>
</comment>
<dbReference type="GO" id="GO:0032259">
    <property type="term" value="P:methylation"/>
    <property type="evidence" value="ECO:0007669"/>
    <property type="project" value="UniProtKB-KW"/>
</dbReference>
<dbReference type="AlphaFoldDB" id="A0A8T1BGC7"/>
<keyword evidence="6" id="KW-0949">S-adenosyl-L-methionine</keyword>
<dbReference type="GO" id="GO:0006281">
    <property type="term" value="P:DNA repair"/>
    <property type="evidence" value="ECO:0007669"/>
    <property type="project" value="TreeGrafter"/>
</dbReference>
<dbReference type="InterPro" id="IPR030445">
    <property type="entry name" value="H3-K79_meTrfase"/>
</dbReference>
<evidence type="ECO:0000256" key="4">
    <source>
        <dbReference type="ARBA" id="ARBA00022603"/>
    </source>
</evidence>
<feature type="region of interest" description="Disordered" evidence="11">
    <location>
        <begin position="82"/>
        <end position="116"/>
    </location>
</feature>
<comment type="subcellular location">
    <subcellularLocation>
        <location evidence="1">Nucleus</location>
    </subcellularLocation>
</comment>
<gene>
    <name evidence="13" type="ORF">PC117_g22233</name>
</gene>
<evidence type="ECO:0000256" key="8">
    <source>
        <dbReference type="ARBA" id="ARBA00023242"/>
    </source>
</evidence>
<protein>
    <recommendedName>
        <fullName evidence="3">Histone-lysine N-methyltransferase, H3 lysine-79 specific</fullName>
        <ecNumber evidence="2">2.1.1.360</ecNumber>
    </recommendedName>
    <alternativeName>
        <fullName evidence="9">Histone H3-K79 methyltransferase</fullName>
    </alternativeName>
</protein>
<evidence type="ECO:0000256" key="3">
    <source>
        <dbReference type="ARBA" id="ARBA00020987"/>
    </source>
</evidence>
<evidence type="ECO:0000256" key="9">
    <source>
        <dbReference type="ARBA" id="ARBA00029821"/>
    </source>
</evidence>
<dbReference type="VEuPathDB" id="FungiDB:PC110_g11405"/>
<dbReference type="Pfam" id="PF08123">
    <property type="entry name" value="DOT1"/>
    <property type="match status" value="1"/>
</dbReference>
<dbReference type="VEuPathDB" id="FungiDB:PC110_g21465"/>
<evidence type="ECO:0000256" key="11">
    <source>
        <dbReference type="SAM" id="MobiDB-lite"/>
    </source>
</evidence>
<dbReference type="EC" id="2.1.1.360" evidence="2"/>
<evidence type="ECO:0000256" key="6">
    <source>
        <dbReference type="ARBA" id="ARBA00022691"/>
    </source>
</evidence>